<evidence type="ECO:0008006" key="3">
    <source>
        <dbReference type="Google" id="ProtNLM"/>
    </source>
</evidence>
<comment type="caution">
    <text evidence="1">The sequence shown here is derived from an EMBL/GenBank/DDBJ whole genome shotgun (WGS) entry which is preliminary data.</text>
</comment>
<organism evidence="1 2">
    <name type="scientific">Catenuloplanes atrovinosus</name>
    <dbReference type="NCBI Taxonomy" id="137266"/>
    <lineage>
        <taxon>Bacteria</taxon>
        <taxon>Bacillati</taxon>
        <taxon>Actinomycetota</taxon>
        <taxon>Actinomycetes</taxon>
        <taxon>Micromonosporales</taxon>
        <taxon>Micromonosporaceae</taxon>
        <taxon>Catenuloplanes</taxon>
    </lineage>
</organism>
<gene>
    <name evidence="1" type="ORF">J2S41_002899</name>
</gene>
<name>A0AAE3YPE2_9ACTN</name>
<dbReference type="EMBL" id="JAVDYB010000001">
    <property type="protein sequence ID" value="MDR7276121.1"/>
    <property type="molecule type" value="Genomic_DNA"/>
</dbReference>
<protein>
    <recommendedName>
        <fullName evidence="3">DUF1877 family protein</fullName>
    </recommendedName>
</protein>
<dbReference type="RefSeq" id="WP_310368009.1">
    <property type="nucleotide sequence ID" value="NZ_JAVDYB010000001.1"/>
</dbReference>
<proteinExistence type="predicted"/>
<sequence length="142" mass="15617">MAEQYLTAYVVDGAFPQAAAGLGEPVGEATLPGRHWHELTPAFRAWGLTALAELWSTPWNSPDDADPWPFPMYADPAHASRIDAELTAFDVERVHDSHELLPGGDDDAAEEVEWLLDEKFPTWFAAARTAGLGLYLLRDGAR</sequence>
<evidence type="ECO:0000313" key="2">
    <source>
        <dbReference type="Proteomes" id="UP001183643"/>
    </source>
</evidence>
<dbReference type="AlphaFoldDB" id="A0AAE3YPE2"/>
<dbReference type="Proteomes" id="UP001183643">
    <property type="component" value="Unassembled WGS sequence"/>
</dbReference>
<reference evidence="1" key="1">
    <citation type="submission" date="2023-07" db="EMBL/GenBank/DDBJ databases">
        <title>Sequencing the genomes of 1000 actinobacteria strains.</title>
        <authorList>
            <person name="Klenk H.-P."/>
        </authorList>
    </citation>
    <scope>NUCLEOTIDE SEQUENCE</scope>
    <source>
        <strain evidence="1">DSM 44707</strain>
    </source>
</reference>
<accession>A0AAE3YPE2</accession>
<evidence type="ECO:0000313" key="1">
    <source>
        <dbReference type="EMBL" id="MDR7276121.1"/>
    </source>
</evidence>
<keyword evidence="2" id="KW-1185">Reference proteome</keyword>